<gene>
    <name evidence="2" type="ORF">EGM88_15455</name>
</gene>
<dbReference type="InterPro" id="IPR051783">
    <property type="entry name" value="NAD(P)-dependent_oxidoreduct"/>
</dbReference>
<dbReference type="Proteomes" id="UP000270856">
    <property type="component" value="Unassembled WGS sequence"/>
</dbReference>
<dbReference type="RefSeq" id="WP_123899296.1">
    <property type="nucleotide sequence ID" value="NZ_RPFJ01000098.1"/>
</dbReference>
<dbReference type="InterPro" id="IPR016040">
    <property type="entry name" value="NAD(P)-bd_dom"/>
</dbReference>
<organism evidence="2 3">
    <name type="scientific">Aureibaculum marinum</name>
    <dbReference type="NCBI Taxonomy" id="2487930"/>
    <lineage>
        <taxon>Bacteria</taxon>
        <taxon>Pseudomonadati</taxon>
        <taxon>Bacteroidota</taxon>
        <taxon>Flavobacteriia</taxon>
        <taxon>Flavobacteriales</taxon>
        <taxon>Flavobacteriaceae</taxon>
        <taxon>Aureibaculum</taxon>
    </lineage>
</organism>
<feature type="domain" description="NAD(P)-binding" evidence="1">
    <location>
        <begin position="7"/>
        <end position="139"/>
    </location>
</feature>
<dbReference type="InterPro" id="IPR021295">
    <property type="entry name" value="DUF2867"/>
</dbReference>
<proteinExistence type="predicted"/>
<evidence type="ECO:0000313" key="3">
    <source>
        <dbReference type="Proteomes" id="UP000270856"/>
    </source>
</evidence>
<dbReference type="Gene3D" id="3.40.50.720">
    <property type="entry name" value="NAD(P)-binding Rossmann-like Domain"/>
    <property type="match status" value="1"/>
</dbReference>
<keyword evidence="3" id="KW-1185">Reference proteome</keyword>
<dbReference type="PANTHER" id="PTHR48079:SF6">
    <property type="entry name" value="NAD(P)-BINDING DOMAIN-CONTAINING PROTEIN-RELATED"/>
    <property type="match status" value="1"/>
</dbReference>
<dbReference type="GO" id="GO:0005737">
    <property type="term" value="C:cytoplasm"/>
    <property type="evidence" value="ECO:0007669"/>
    <property type="project" value="TreeGrafter"/>
</dbReference>
<dbReference type="AlphaFoldDB" id="A0A3N4N5V9"/>
<dbReference type="Pfam" id="PF13460">
    <property type="entry name" value="NAD_binding_10"/>
    <property type="match status" value="1"/>
</dbReference>
<dbReference type="PANTHER" id="PTHR48079">
    <property type="entry name" value="PROTEIN YEEZ"/>
    <property type="match status" value="1"/>
</dbReference>
<dbReference type="SUPFAM" id="SSF51735">
    <property type="entry name" value="NAD(P)-binding Rossmann-fold domains"/>
    <property type="match status" value="1"/>
</dbReference>
<dbReference type="InterPro" id="IPR036291">
    <property type="entry name" value="NAD(P)-bd_dom_sf"/>
</dbReference>
<reference evidence="2 3" key="1">
    <citation type="submission" date="2018-11" db="EMBL/GenBank/DDBJ databases">
        <title>Aureibaculum marinum gen. nov., sp. nov., a member of the family Flavobacteriaceae isolated from the Bohai Sea.</title>
        <authorList>
            <person name="Ji X."/>
        </authorList>
    </citation>
    <scope>NUCLEOTIDE SEQUENCE [LARGE SCALE GENOMIC DNA]</scope>
    <source>
        <strain evidence="2 3">BH-SD17</strain>
    </source>
</reference>
<dbReference type="EMBL" id="RPFJ01000098">
    <property type="protein sequence ID" value="RPD90745.1"/>
    <property type="molecule type" value="Genomic_DNA"/>
</dbReference>
<protein>
    <submittedName>
        <fullName evidence="2">SDR family oxidoreductase</fullName>
    </submittedName>
</protein>
<evidence type="ECO:0000313" key="2">
    <source>
        <dbReference type="EMBL" id="RPD90745.1"/>
    </source>
</evidence>
<dbReference type="GO" id="GO:0004029">
    <property type="term" value="F:aldehyde dehydrogenase (NAD+) activity"/>
    <property type="evidence" value="ECO:0007669"/>
    <property type="project" value="TreeGrafter"/>
</dbReference>
<comment type="caution">
    <text evidence="2">The sequence shown here is derived from an EMBL/GenBank/DDBJ whole genome shotgun (WGS) entry which is preliminary data.</text>
</comment>
<evidence type="ECO:0000259" key="1">
    <source>
        <dbReference type="Pfam" id="PF13460"/>
    </source>
</evidence>
<dbReference type="OrthoDB" id="9774199at2"/>
<sequence>MKILITGTTGYIGKRLIPILLELNHQLVCCVRDKDRIPEVVKNNENISLIEVDFLKENTLTNIPNDINVAYYLIHSMSSSATDFEKLEEKCAFNFRKYLEKTNIKQVVYLSGIVNDSNLSKHLASRKRVETMLQSNKYALTTFRAGIIVGSGSASFEIIRDLVEKLPVMIVPKWVRTKSQYIAIRDVLSFLSRAIGKKELYNNSYDIFGPEILSYKQMMLQFSEVRKFKRYIYSVPVMTPKLSSYWLYFITATSYKLAISLVDSMKVEVIGKPSNINKILDVNPISYKEAVAKAFIKIEQNSSVSSWKDSFVSGRFNKKLSQYIEVPHYGCFKDIKERRVTNEAKTIEKIWSIGGKNGWYYGNTLWKIRGYLDKLFGGIGIRRGRTHPTKLSTGDALDFWRVLYANKKEKRLLLYAEMKLPGEAWLEFVIIENILYQRAVFRPHGLFGRLYWYSIWPFHGFIFNGMINKLVRI</sequence>
<name>A0A3N4N5V9_9FLAO</name>
<accession>A0A3N4N5V9</accession>
<dbReference type="Pfam" id="PF11066">
    <property type="entry name" value="DUF2867"/>
    <property type="match status" value="1"/>
</dbReference>